<evidence type="ECO:0000256" key="12">
    <source>
        <dbReference type="SAM" id="Phobius"/>
    </source>
</evidence>
<feature type="region of interest" description="Disordered" evidence="11">
    <location>
        <begin position="1"/>
        <end position="20"/>
    </location>
</feature>
<evidence type="ECO:0000256" key="1">
    <source>
        <dbReference type="ARBA" id="ARBA00004651"/>
    </source>
</evidence>
<dbReference type="Pfam" id="PF03189">
    <property type="entry name" value="Otopetrin"/>
    <property type="match status" value="1"/>
</dbReference>
<evidence type="ECO:0000256" key="8">
    <source>
        <dbReference type="ARBA" id="ARBA00023065"/>
    </source>
</evidence>
<protein>
    <submittedName>
        <fullName evidence="14">Otopetrin-2</fullName>
    </submittedName>
</protein>
<proteinExistence type="inferred from homology"/>
<feature type="transmembrane region" description="Helical" evidence="12">
    <location>
        <begin position="405"/>
        <end position="426"/>
    </location>
</feature>
<keyword evidence="4" id="KW-1003">Cell membrane</keyword>
<keyword evidence="5 12" id="KW-0812">Transmembrane</keyword>
<evidence type="ECO:0000256" key="10">
    <source>
        <dbReference type="ARBA" id="ARBA00023303"/>
    </source>
</evidence>
<feature type="transmembrane region" description="Helical" evidence="12">
    <location>
        <begin position="123"/>
        <end position="145"/>
    </location>
</feature>
<feature type="transmembrane region" description="Helical" evidence="12">
    <location>
        <begin position="31"/>
        <end position="54"/>
    </location>
</feature>
<evidence type="ECO:0000256" key="4">
    <source>
        <dbReference type="ARBA" id="ARBA00022475"/>
    </source>
</evidence>
<evidence type="ECO:0000313" key="14">
    <source>
        <dbReference type="WBParaSite" id="TREG1_9270.1"/>
    </source>
</evidence>
<feature type="transmembrane region" description="Helical" evidence="12">
    <location>
        <begin position="446"/>
        <end position="466"/>
    </location>
</feature>
<evidence type="ECO:0000256" key="2">
    <source>
        <dbReference type="ARBA" id="ARBA00006513"/>
    </source>
</evidence>
<feature type="transmembrane region" description="Helical" evidence="12">
    <location>
        <begin position="271"/>
        <end position="291"/>
    </location>
</feature>
<dbReference type="PANTHER" id="PTHR21522">
    <property type="entry name" value="PROTON CHANNEL OTOP"/>
    <property type="match status" value="1"/>
</dbReference>
<reference evidence="14" key="2">
    <citation type="submission" date="2023-11" db="UniProtKB">
        <authorList>
            <consortium name="WormBaseParasite"/>
        </authorList>
    </citation>
    <scope>IDENTIFICATION</scope>
</reference>
<evidence type="ECO:0000313" key="13">
    <source>
        <dbReference type="Proteomes" id="UP000050795"/>
    </source>
</evidence>
<dbReference type="PANTHER" id="PTHR21522:SF32">
    <property type="entry name" value="OTOPETRIN-2"/>
    <property type="match status" value="1"/>
</dbReference>
<keyword evidence="3" id="KW-0813">Transport</keyword>
<feature type="transmembrane region" description="Helical" evidence="12">
    <location>
        <begin position="329"/>
        <end position="348"/>
    </location>
</feature>
<feature type="transmembrane region" description="Helical" evidence="12">
    <location>
        <begin position="157"/>
        <end position="176"/>
    </location>
</feature>
<keyword evidence="10" id="KW-0407">Ion channel</keyword>
<dbReference type="WBParaSite" id="TREG1_9270.1">
    <property type="protein sequence ID" value="TREG1_9270.1"/>
    <property type="gene ID" value="TREG1_9270"/>
</dbReference>
<keyword evidence="6" id="KW-0375">Hydrogen ion transport</keyword>
<reference evidence="13" key="1">
    <citation type="submission" date="2022-06" db="EMBL/GenBank/DDBJ databases">
        <authorList>
            <person name="Berger JAMES D."/>
            <person name="Berger JAMES D."/>
        </authorList>
    </citation>
    <scope>NUCLEOTIDE SEQUENCE [LARGE SCALE GENOMIC DNA]</scope>
</reference>
<dbReference type="Proteomes" id="UP000050795">
    <property type="component" value="Unassembled WGS sequence"/>
</dbReference>
<feature type="transmembrane region" description="Helical" evidence="12">
    <location>
        <begin position="360"/>
        <end position="385"/>
    </location>
</feature>
<keyword evidence="13" id="KW-1185">Reference proteome</keyword>
<feature type="compositionally biased region" description="Polar residues" evidence="11">
    <location>
        <begin position="1025"/>
        <end position="1046"/>
    </location>
</feature>
<evidence type="ECO:0000256" key="6">
    <source>
        <dbReference type="ARBA" id="ARBA00022781"/>
    </source>
</evidence>
<feature type="region of interest" description="Disordered" evidence="11">
    <location>
        <begin position="995"/>
        <end position="1063"/>
    </location>
</feature>
<evidence type="ECO:0000256" key="3">
    <source>
        <dbReference type="ARBA" id="ARBA00022448"/>
    </source>
</evidence>
<evidence type="ECO:0000256" key="7">
    <source>
        <dbReference type="ARBA" id="ARBA00022989"/>
    </source>
</evidence>
<dbReference type="GO" id="GO:0015252">
    <property type="term" value="F:proton channel activity"/>
    <property type="evidence" value="ECO:0007669"/>
    <property type="project" value="InterPro"/>
</dbReference>
<comment type="subcellular location">
    <subcellularLocation>
        <location evidence="1">Cell membrane</location>
        <topology evidence="1">Multi-pass membrane protein</topology>
    </subcellularLocation>
</comment>
<keyword evidence="8" id="KW-0406">Ion transport</keyword>
<feature type="compositionally biased region" description="Pro residues" evidence="11">
    <location>
        <begin position="1054"/>
        <end position="1063"/>
    </location>
</feature>
<evidence type="ECO:0000256" key="9">
    <source>
        <dbReference type="ARBA" id="ARBA00023136"/>
    </source>
</evidence>
<comment type="similarity">
    <text evidence="2">Belongs to the otopetrin family.</text>
</comment>
<feature type="compositionally biased region" description="Basic and acidic residues" evidence="11">
    <location>
        <begin position="669"/>
        <end position="683"/>
    </location>
</feature>
<name>A0AA85KIM0_TRIRE</name>
<organism evidence="13 14">
    <name type="scientific">Trichobilharzia regenti</name>
    <name type="common">Nasal bird schistosome</name>
    <dbReference type="NCBI Taxonomy" id="157069"/>
    <lineage>
        <taxon>Eukaryota</taxon>
        <taxon>Metazoa</taxon>
        <taxon>Spiralia</taxon>
        <taxon>Lophotrochozoa</taxon>
        <taxon>Platyhelminthes</taxon>
        <taxon>Trematoda</taxon>
        <taxon>Digenea</taxon>
        <taxon>Strigeidida</taxon>
        <taxon>Schistosomatoidea</taxon>
        <taxon>Schistosomatidae</taxon>
        <taxon>Trichobilharzia</taxon>
    </lineage>
</organism>
<accession>A0AA85KIM0</accession>
<evidence type="ECO:0000256" key="5">
    <source>
        <dbReference type="ARBA" id="ARBA00022692"/>
    </source>
</evidence>
<keyword evidence="9 12" id="KW-0472">Membrane</keyword>
<feature type="transmembrane region" description="Helical" evidence="12">
    <location>
        <begin position="523"/>
        <end position="541"/>
    </location>
</feature>
<feature type="transmembrane region" description="Helical" evidence="12">
    <location>
        <begin position="74"/>
        <end position="92"/>
    </location>
</feature>
<keyword evidence="7 12" id="KW-1133">Transmembrane helix</keyword>
<evidence type="ECO:0000256" key="11">
    <source>
        <dbReference type="SAM" id="MobiDB-lite"/>
    </source>
</evidence>
<sequence length="1063" mass="121071">MSVKEQSNDAENYVDTSMAPRKNRQNDRQTICLLYASSVVAASLSIAVASMQYAEEVDQQTITARWGRPLFSSSLYATCCLLLIIMASYFEFHRLETFEAVYRGTGPVPFSVKFSVKGEKVNLYLRLGLAMFGLMSIGHVAVKWVEEADITNALFNLYLKSILEMAFYVLQTLFILRYHRLVILQYNEVMGACLVHLLTTNLCIWADVSVGKIDKTLSYGNQKKNSEQIYNYTHVNIGDLDHHHLTTVTGSGMINYTILENKTHFYNLVDISFYLLPTVSEYCLLAAALLYEIVMRIGQPTFIEIERPHEPKKNHKILRDCRGWNTSSGSWFGIITVLIIIALTTLTVSTPNHIDLKKNLWKCIILLAEEAVLSFFGILFVVMAFYQTRRLKFSIATRQSRVDEFLLYTAFFFAANYTITTIILAADFEAKGRSTSNMGDAGRHILIGRCLVNAFEFIQMLLQTYFVQDSFYRCSDRIEQQIVKPGRQSIVALLGINLALWIQKSFQMKNADILFMLETNRGTYGWILFVVTMPISLFYRYHCTVCLSQCFNKLYEDETQRFEEMWRHQVDPFTDILVRSTDSLSDYEHDETLLKQTNEVQINTECEEKQNRRLAVFAKTKPWRTFDLTDESDGESKVPLPNLNHHAHNNLQTTRNGTDVTTDINTWSHNDDNRSTPPKERRPSSKNLENQTDDDLKSDSMRQPYFYNEECLKFKASETCASEIGQTASQKGDDYLNRCHMGSERNSYTGLSSRRYSLVILPSCQHSDKNEELNSVTVDSKTFNKNLHEQLSGVRQIPERRQIRRRRTLKNLETAKHRVLAAELAHRMVIERTSGASPTAFSNDPISALLDNPNQFSPEFKSSRSTIANLCKPSDTTEYSPKVTSVHGPTREFRIAKAVTETAAITIAPVESKIAANIPLITLNQCSEPPNKDNSLSPKGHLSMLHFHHRRSAANINRVSDVLKTKDEFKKHSLKRRSFRETNWSSRIGLRKSSKSFISGSSTPQSNHSRRDSKSGQDNSHEISSDNLATTKSDQSNDKNTNTVILSSYLEVPSPAPVPPKSE</sequence>
<feature type="compositionally biased region" description="Basic and acidic residues" evidence="11">
    <location>
        <begin position="1009"/>
        <end position="1024"/>
    </location>
</feature>
<feature type="region of interest" description="Disordered" evidence="11">
    <location>
        <begin position="628"/>
        <end position="700"/>
    </location>
</feature>
<dbReference type="AlphaFoldDB" id="A0AA85KIM0"/>
<feature type="compositionally biased region" description="Polar residues" evidence="11">
    <location>
        <begin position="652"/>
        <end position="668"/>
    </location>
</feature>
<dbReference type="InterPro" id="IPR004878">
    <property type="entry name" value="Otopetrin"/>
</dbReference>
<dbReference type="GO" id="GO:0005886">
    <property type="term" value="C:plasma membrane"/>
    <property type="evidence" value="ECO:0007669"/>
    <property type="project" value="UniProtKB-SubCell"/>
</dbReference>